<dbReference type="AlphaFoldDB" id="A0A158GFU1"/>
<name>A0A158GFU1_CABCO</name>
<evidence type="ECO:0000259" key="12">
    <source>
        <dbReference type="Pfam" id="PF02775"/>
    </source>
</evidence>
<feature type="domain" description="Thiamine pyrophosphate enzyme N-terminal TPP-binding" evidence="13">
    <location>
        <begin position="6"/>
        <end position="111"/>
    </location>
</feature>
<dbReference type="PIRSF" id="PIRSF036565">
    <property type="entry name" value="Pyruvt_ip_decrb"/>
    <property type="match status" value="1"/>
</dbReference>
<dbReference type="GO" id="GO:0005829">
    <property type="term" value="C:cytosol"/>
    <property type="evidence" value="ECO:0007669"/>
    <property type="project" value="TreeGrafter"/>
</dbReference>
<dbReference type="InterPro" id="IPR047214">
    <property type="entry name" value="TPP_PDC_IPDC"/>
</dbReference>
<dbReference type="PROSITE" id="PS00187">
    <property type="entry name" value="TPP_ENZYMES"/>
    <property type="match status" value="1"/>
</dbReference>
<dbReference type="CDD" id="cd07038">
    <property type="entry name" value="TPP_PYR_PDC_IPDC_like"/>
    <property type="match status" value="1"/>
</dbReference>
<dbReference type="InterPro" id="IPR012110">
    <property type="entry name" value="PDC/IPDC-like"/>
</dbReference>
<evidence type="ECO:0000256" key="6">
    <source>
        <dbReference type="ARBA" id="ARBA00022842"/>
    </source>
</evidence>
<keyword evidence="8" id="KW-0456">Lyase</keyword>
<evidence type="ECO:0000256" key="5">
    <source>
        <dbReference type="ARBA" id="ARBA00022793"/>
    </source>
</evidence>
<dbReference type="SUPFAM" id="SSF52467">
    <property type="entry name" value="DHS-like NAD/FAD-binding domain"/>
    <property type="match status" value="1"/>
</dbReference>
<dbReference type="GO" id="GO:0000949">
    <property type="term" value="P:aromatic amino acid family catabolic process to alcohol via Ehrlich pathway"/>
    <property type="evidence" value="ECO:0007669"/>
    <property type="project" value="TreeGrafter"/>
</dbReference>
<dbReference type="InterPro" id="IPR000399">
    <property type="entry name" value="TPP-bd_CS"/>
</dbReference>
<evidence type="ECO:0000256" key="4">
    <source>
        <dbReference type="ARBA" id="ARBA00022723"/>
    </source>
</evidence>
<organism evidence="14 15">
    <name type="scientific">Caballeronia cordobensis</name>
    <name type="common">Burkholderia cordobensis</name>
    <dbReference type="NCBI Taxonomy" id="1353886"/>
    <lineage>
        <taxon>Bacteria</taxon>
        <taxon>Pseudomonadati</taxon>
        <taxon>Pseudomonadota</taxon>
        <taxon>Betaproteobacteria</taxon>
        <taxon>Burkholderiales</taxon>
        <taxon>Burkholderiaceae</taxon>
        <taxon>Caballeronia</taxon>
    </lineage>
</organism>
<dbReference type="EMBL" id="FCNY02000004">
    <property type="protein sequence ID" value="SAL30499.1"/>
    <property type="molecule type" value="Genomic_DNA"/>
</dbReference>
<dbReference type="InterPro" id="IPR029035">
    <property type="entry name" value="DHS-like_NAD/FAD-binding_dom"/>
</dbReference>
<evidence type="ECO:0000256" key="3">
    <source>
        <dbReference type="ARBA" id="ARBA00007812"/>
    </source>
</evidence>
<dbReference type="Gene3D" id="3.40.50.1220">
    <property type="entry name" value="TPP-binding domain"/>
    <property type="match status" value="1"/>
</dbReference>
<dbReference type="Gene3D" id="3.40.50.970">
    <property type="match status" value="2"/>
</dbReference>
<gene>
    <name evidence="14" type="ORF">AWB70_01889</name>
</gene>
<sequence length="569" mass="60345">MSKAFTLTDYLLERLRELGADRVFGVPGDFTLAMLDHIGRDGRLQWVGCANELGAGYAADGYARVRGIGVLCTTFGVGELSAINAIAGSFAEYVPVVHVVGAPSRAVQAARNCTHHSLGTGDFGVFERMAHEVVCAHATLDEHDACAEIDRVLRTVMSQRRPGYIVMPSDLADLPVRAPEAPLARSSDTTDPDALRQFSRDARALLQHASSVSLLADVLVQRMGAEPNLHSLIDAGDIPHATLLSGRRVVNEEHPAYLGTYNGAASEPAVRAAIEEAEVLIKAGVRFTDLTSGFFSQHLAIDRLIDIGPHASSVAGRQYGPIELADALDALHAVFVDRAPLPRTERHRVAGHRHDEAHASAALSQSTLWQTVSEALRPGDLLIAEQGTSFYGLGAHRLPDDVLFIGQPLWASIGYTLPALLGASLAAPRRRPVLLIGDGSAQLTIAELGTMIRQHVNAIIVVVNNDGYTVERAIHGADAAYNDIARWDWTALPAALGKGRSSYSACASTPAELREALACARASGDRLSLIEAVVPGMDVPPLLRELGKAAGAVNEGPAGHAPTEAEAAG</sequence>
<comment type="similarity">
    <text evidence="3 10">Belongs to the TPP enzyme family.</text>
</comment>
<dbReference type="InterPro" id="IPR029061">
    <property type="entry name" value="THDP-binding"/>
</dbReference>
<evidence type="ECO:0000256" key="7">
    <source>
        <dbReference type="ARBA" id="ARBA00023052"/>
    </source>
</evidence>
<evidence type="ECO:0000313" key="15">
    <source>
        <dbReference type="Proteomes" id="UP000054740"/>
    </source>
</evidence>
<evidence type="ECO:0000256" key="2">
    <source>
        <dbReference type="ARBA" id="ARBA00001964"/>
    </source>
</evidence>
<keyword evidence="7 10" id="KW-0786">Thiamine pyrophosphate</keyword>
<feature type="binding site" evidence="9">
    <location>
        <position position="438"/>
    </location>
    <ligand>
        <name>Mg(2+)</name>
        <dbReference type="ChEBI" id="CHEBI:18420"/>
    </ligand>
</feature>
<dbReference type="RefSeq" id="WP_053571941.1">
    <property type="nucleotide sequence ID" value="NZ_FCNY02000004.1"/>
</dbReference>
<dbReference type="GO" id="GO:0030976">
    <property type="term" value="F:thiamine pyrophosphate binding"/>
    <property type="evidence" value="ECO:0007669"/>
    <property type="project" value="InterPro"/>
</dbReference>
<dbReference type="InterPro" id="IPR012001">
    <property type="entry name" value="Thiamin_PyroP_enz_TPP-bd_dom"/>
</dbReference>
<dbReference type="Proteomes" id="UP000054740">
    <property type="component" value="Unassembled WGS sequence"/>
</dbReference>
<feature type="binding site" evidence="9">
    <location>
        <position position="465"/>
    </location>
    <ligand>
        <name>Mg(2+)</name>
        <dbReference type="ChEBI" id="CHEBI:18420"/>
    </ligand>
</feature>
<dbReference type="SUPFAM" id="SSF52518">
    <property type="entry name" value="Thiamin diphosphate-binding fold (THDP-binding)"/>
    <property type="match status" value="2"/>
</dbReference>
<dbReference type="Pfam" id="PF02775">
    <property type="entry name" value="TPP_enzyme_C"/>
    <property type="match status" value="1"/>
</dbReference>
<keyword evidence="15" id="KW-1185">Reference proteome</keyword>
<keyword evidence="6 9" id="KW-0460">Magnesium</keyword>
<dbReference type="GO" id="GO:0004737">
    <property type="term" value="F:pyruvate decarboxylase activity"/>
    <property type="evidence" value="ECO:0007669"/>
    <property type="project" value="TreeGrafter"/>
</dbReference>
<feature type="domain" description="Thiamine pyrophosphate enzyme TPP-binding" evidence="12">
    <location>
        <begin position="405"/>
        <end position="531"/>
    </location>
</feature>
<dbReference type="Pfam" id="PF02776">
    <property type="entry name" value="TPP_enzyme_N"/>
    <property type="match status" value="1"/>
</dbReference>
<dbReference type="InterPro" id="IPR047213">
    <property type="entry name" value="TPP_PYR_PDC_IPDC-like"/>
</dbReference>
<feature type="domain" description="Thiamine pyrophosphate enzyme central" evidence="11">
    <location>
        <begin position="201"/>
        <end position="317"/>
    </location>
</feature>
<evidence type="ECO:0000259" key="11">
    <source>
        <dbReference type="Pfam" id="PF00205"/>
    </source>
</evidence>
<evidence type="ECO:0000313" key="14">
    <source>
        <dbReference type="EMBL" id="SAL30499.1"/>
    </source>
</evidence>
<protein>
    <submittedName>
        <fullName evidence="14">Thiamine pyrophosphate protein</fullName>
    </submittedName>
</protein>
<dbReference type="FunFam" id="3.40.50.970:FF:000019">
    <property type="entry name" value="Pyruvate decarboxylase isozyme"/>
    <property type="match status" value="1"/>
</dbReference>
<comment type="cofactor">
    <cofactor evidence="1">
        <name>a metal cation</name>
        <dbReference type="ChEBI" id="CHEBI:25213"/>
    </cofactor>
</comment>
<evidence type="ECO:0000256" key="10">
    <source>
        <dbReference type="RuleBase" id="RU362132"/>
    </source>
</evidence>
<comment type="cofactor">
    <cofactor evidence="9">
        <name>Mg(2+)</name>
        <dbReference type="ChEBI" id="CHEBI:18420"/>
    </cofactor>
    <text evidence="9">Binds 1 Mg(2+) per subunit.</text>
</comment>
<dbReference type="PANTHER" id="PTHR43452:SF30">
    <property type="entry name" value="PYRUVATE DECARBOXYLASE ISOZYME 1-RELATED"/>
    <property type="match status" value="1"/>
</dbReference>
<evidence type="ECO:0000256" key="8">
    <source>
        <dbReference type="ARBA" id="ARBA00023239"/>
    </source>
</evidence>
<evidence type="ECO:0000256" key="9">
    <source>
        <dbReference type="PIRSR" id="PIRSR036565-2"/>
    </source>
</evidence>
<keyword evidence="5" id="KW-0210">Decarboxylase</keyword>
<dbReference type="CDD" id="cd02005">
    <property type="entry name" value="TPP_PDC_IPDC"/>
    <property type="match status" value="1"/>
</dbReference>
<dbReference type="PANTHER" id="PTHR43452">
    <property type="entry name" value="PYRUVATE DECARBOXYLASE"/>
    <property type="match status" value="1"/>
</dbReference>
<evidence type="ECO:0000259" key="13">
    <source>
        <dbReference type="Pfam" id="PF02776"/>
    </source>
</evidence>
<dbReference type="InterPro" id="IPR011766">
    <property type="entry name" value="TPP_enzyme_TPP-bd"/>
</dbReference>
<reference evidence="15" key="1">
    <citation type="submission" date="2016-01" db="EMBL/GenBank/DDBJ databases">
        <authorList>
            <person name="Peeters C."/>
        </authorList>
    </citation>
    <scope>NUCLEOTIDE SEQUENCE [LARGE SCALE GENOMIC DNA]</scope>
</reference>
<accession>A0A158GFU1</accession>
<keyword evidence="4 9" id="KW-0479">Metal-binding</keyword>
<dbReference type="GO" id="GO:0000287">
    <property type="term" value="F:magnesium ion binding"/>
    <property type="evidence" value="ECO:0007669"/>
    <property type="project" value="InterPro"/>
</dbReference>
<evidence type="ECO:0000256" key="1">
    <source>
        <dbReference type="ARBA" id="ARBA00001920"/>
    </source>
</evidence>
<comment type="cofactor">
    <cofactor evidence="2">
        <name>thiamine diphosphate</name>
        <dbReference type="ChEBI" id="CHEBI:58937"/>
    </cofactor>
</comment>
<dbReference type="InterPro" id="IPR012000">
    <property type="entry name" value="Thiamin_PyroP_enz_cen_dom"/>
</dbReference>
<proteinExistence type="inferred from homology"/>
<dbReference type="Pfam" id="PF00205">
    <property type="entry name" value="TPP_enzyme_M"/>
    <property type="match status" value="1"/>
</dbReference>
<dbReference type="FunFam" id="3.40.50.970:FF:000024">
    <property type="entry name" value="Pyruvate decarboxylase isozyme"/>
    <property type="match status" value="1"/>
</dbReference>
<feature type="binding site" evidence="9">
    <location>
        <position position="467"/>
    </location>
    <ligand>
        <name>Mg(2+)</name>
        <dbReference type="ChEBI" id="CHEBI:18420"/>
    </ligand>
</feature>